<dbReference type="GO" id="GO:0005891">
    <property type="term" value="C:voltage-gated calcium channel complex"/>
    <property type="evidence" value="ECO:0007669"/>
    <property type="project" value="TreeGrafter"/>
</dbReference>
<protein>
    <submittedName>
        <fullName evidence="19">Voltage-dependent calcium channel subunit alpha-2/delta-2</fullName>
    </submittedName>
</protein>
<dbReference type="Gene3D" id="3.40.50.410">
    <property type="entry name" value="von Willebrand factor, type A domain"/>
    <property type="match status" value="1"/>
</dbReference>
<feature type="region of interest" description="Disordered" evidence="16">
    <location>
        <begin position="103"/>
        <end position="229"/>
    </location>
</feature>
<dbReference type="InterPro" id="IPR013608">
    <property type="entry name" value="VWA_N"/>
</dbReference>
<feature type="compositionally biased region" description="Basic and acidic residues" evidence="16">
    <location>
        <begin position="147"/>
        <end position="163"/>
    </location>
</feature>
<keyword evidence="15" id="KW-0407">Ion channel</keyword>
<feature type="compositionally biased region" description="Low complexity" evidence="16">
    <location>
        <begin position="719"/>
        <end position="752"/>
    </location>
</feature>
<dbReference type="SUPFAM" id="SSF53300">
    <property type="entry name" value="vWA-like"/>
    <property type="match status" value="1"/>
</dbReference>
<evidence type="ECO:0000256" key="4">
    <source>
        <dbReference type="ARBA" id="ARBA00022673"/>
    </source>
</evidence>
<keyword evidence="6" id="KW-0479">Metal-binding</keyword>
<dbReference type="Gene3D" id="3.30.450.20">
    <property type="entry name" value="PAS domain"/>
    <property type="match status" value="1"/>
</dbReference>
<organism evidence="18 19">
    <name type="scientific">Hyalella azteca</name>
    <name type="common">Amphipod</name>
    <dbReference type="NCBI Taxonomy" id="294128"/>
    <lineage>
        <taxon>Eukaryota</taxon>
        <taxon>Metazoa</taxon>
        <taxon>Ecdysozoa</taxon>
        <taxon>Arthropoda</taxon>
        <taxon>Crustacea</taxon>
        <taxon>Multicrustacea</taxon>
        <taxon>Malacostraca</taxon>
        <taxon>Eumalacostraca</taxon>
        <taxon>Peracarida</taxon>
        <taxon>Amphipoda</taxon>
        <taxon>Senticaudata</taxon>
        <taxon>Talitrida</taxon>
        <taxon>Talitroidea</taxon>
        <taxon>Hyalellidae</taxon>
        <taxon>Hyalella</taxon>
    </lineage>
</organism>
<keyword evidence="2" id="KW-0813">Transport</keyword>
<dbReference type="OrthoDB" id="10054666at2759"/>
<feature type="compositionally biased region" description="Polar residues" evidence="16">
    <location>
        <begin position="211"/>
        <end position="223"/>
    </location>
</feature>
<evidence type="ECO:0000256" key="15">
    <source>
        <dbReference type="ARBA" id="ARBA00023303"/>
    </source>
</evidence>
<dbReference type="RefSeq" id="XP_047738477.1">
    <property type="nucleotide sequence ID" value="XM_047882521.1"/>
</dbReference>
<keyword evidence="10" id="KW-1133">Transmembrane helix</keyword>
<evidence type="ECO:0000256" key="7">
    <source>
        <dbReference type="ARBA" id="ARBA00022729"/>
    </source>
</evidence>
<dbReference type="AlphaFoldDB" id="A0A979FP62"/>
<evidence type="ECO:0000313" key="18">
    <source>
        <dbReference type="Proteomes" id="UP000694843"/>
    </source>
</evidence>
<keyword evidence="8" id="KW-0106">Calcium</keyword>
<dbReference type="SMART" id="SM00327">
    <property type="entry name" value="VWA"/>
    <property type="match status" value="1"/>
</dbReference>
<dbReference type="InterPro" id="IPR002035">
    <property type="entry name" value="VWF_A"/>
</dbReference>
<feature type="domain" description="VWFA" evidence="17">
    <location>
        <begin position="339"/>
        <end position="498"/>
    </location>
</feature>
<dbReference type="PANTHER" id="PTHR10166">
    <property type="entry name" value="VOLTAGE-DEPENDENT CALCIUM CHANNEL SUBUNIT ALPHA-2/DELTA-RELATED"/>
    <property type="match status" value="1"/>
</dbReference>
<keyword evidence="12" id="KW-0472">Membrane</keyword>
<feature type="compositionally biased region" description="Polar residues" evidence="16">
    <location>
        <begin position="113"/>
        <end position="146"/>
    </location>
</feature>
<evidence type="ECO:0000256" key="11">
    <source>
        <dbReference type="ARBA" id="ARBA00023065"/>
    </source>
</evidence>
<evidence type="ECO:0000256" key="2">
    <source>
        <dbReference type="ARBA" id="ARBA00022448"/>
    </source>
</evidence>
<reference evidence="19" key="1">
    <citation type="submission" date="2025-08" db="UniProtKB">
        <authorList>
            <consortium name="RefSeq"/>
        </authorList>
    </citation>
    <scope>IDENTIFICATION</scope>
    <source>
        <tissue evidence="19">Whole organism</tissue>
    </source>
</reference>
<evidence type="ECO:0000256" key="3">
    <source>
        <dbReference type="ARBA" id="ARBA00022568"/>
    </source>
</evidence>
<feature type="region of interest" description="Disordered" evidence="16">
    <location>
        <begin position="709"/>
        <end position="752"/>
    </location>
</feature>
<accession>A0A979FP62</accession>
<dbReference type="InterPro" id="IPR036465">
    <property type="entry name" value="vWFA_dom_sf"/>
</dbReference>
<evidence type="ECO:0000256" key="8">
    <source>
        <dbReference type="ARBA" id="ARBA00022837"/>
    </source>
</evidence>
<dbReference type="PROSITE" id="PS50234">
    <property type="entry name" value="VWFA"/>
    <property type="match status" value="1"/>
</dbReference>
<evidence type="ECO:0000313" key="19">
    <source>
        <dbReference type="RefSeq" id="XP_047738477.1"/>
    </source>
</evidence>
<evidence type="ECO:0000256" key="13">
    <source>
        <dbReference type="ARBA" id="ARBA00023157"/>
    </source>
</evidence>
<dbReference type="GO" id="GO:0046872">
    <property type="term" value="F:metal ion binding"/>
    <property type="evidence" value="ECO:0007669"/>
    <property type="project" value="UniProtKB-KW"/>
</dbReference>
<keyword evidence="18" id="KW-1185">Reference proteome</keyword>
<dbReference type="InterPro" id="IPR051173">
    <property type="entry name" value="Ca_channel_alpha-2/delta"/>
</dbReference>
<dbReference type="GeneID" id="108673916"/>
<gene>
    <name evidence="19" type="primary">LOC108673916</name>
</gene>
<dbReference type="PANTHER" id="PTHR10166:SF37">
    <property type="entry name" value="STOLID, ISOFORM H"/>
    <property type="match status" value="1"/>
</dbReference>
<evidence type="ECO:0000259" key="17">
    <source>
        <dbReference type="PROSITE" id="PS50234"/>
    </source>
</evidence>
<evidence type="ECO:0000256" key="12">
    <source>
        <dbReference type="ARBA" id="ARBA00023136"/>
    </source>
</evidence>
<dbReference type="KEGG" id="hazt:108673916"/>
<evidence type="ECO:0000256" key="14">
    <source>
        <dbReference type="ARBA" id="ARBA00023180"/>
    </source>
</evidence>
<evidence type="ECO:0000256" key="1">
    <source>
        <dbReference type="ARBA" id="ARBA00004479"/>
    </source>
</evidence>
<comment type="subcellular location">
    <subcellularLocation>
        <location evidence="1">Membrane</location>
        <topology evidence="1">Single-pass type I membrane protein</topology>
    </subcellularLocation>
</comment>
<name>A0A979FP62_HYAAZ</name>
<dbReference type="InterPro" id="IPR013680">
    <property type="entry name" value="VDCC_a2/dsu"/>
</dbReference>
<keyword evidence="7" id="KW-0732">Signal</keyword>
<feature type="compositionally biased region" description="Gly residues" evidence="16">
    <location>
        <begin position="182"/>
        <end position="198"/>
    </location>
</feature>
<evidence type="ECO:0000256" key="16">
    <source>
        <dbReference type="SAM" id="MobiDB-lite"/>
    </source>
</evidence>
<proteinExistence type="predicted"/>
<dbReference type="Proteomes" id="UP000694843">
    <property type="component" value="Unplaced"/>
</dbReference>
<dbReference type="OMA" id="ETINAMM"/>
<evidence type="ECO:0000256" key="5">
    <source>
        <dbReference type="ARBA" id="ARBA00022692"/>
    </source>
</evidence>
<keyword evidence="3" id="KW-0109">Calcium transport</keyword>
<evidence type="ECO:0000256" key="9">
    <source>
        <dbReference type="ARBA" id="ARBA00022882"/>
    </source>
</evidence>
<keyword evidence="9" id="KW-0851">Voltage-gated channel</keyword>
<keyword evidence="13" id="KW-1015">Disulfide bond</keyword>
<dbReference type="Pfam" id="PF08473">
    <property type="entry name" value="VGCC_alpha2"/>
    <property type="match status" value="1"/>
</dbReference>
<keyword evidence="5" id="KW-0812">Transmembrane</keyword>
<evidence type="ECO:0000256" key="6">
    <source>
        <dbReference type="ARBA" id="ARBA00022723"/>
    </source>
</evidence>
<dbReference type="Pfam" id="PF08399">
    <property type="entry name" value="VWA_N"/>
    <property type="match status" value="1"/>
</dbReference>
<evidence type="ECO:0000256" key="10">
    <source>
        <dbReference type="ARBA" id="ARBA00022989"/>
    </source>
</evidence>
<keyword evidence="11" id="KW-0406">Ion transport</keyword>
<keyword evidence="4" id="KW-0107">Calcium channel</keyword>
<dbReference type="GO" id="GO:0005245">
    <property type="term" value="F:voltage-gated calcium channel activity"/>
    <property type="evidence" value="ECO:0007669"/>
    <property type="project" value="TreeGrafter"/>
</dbReference>
<keyword evidence="14" id="KW-0325">Glycoprotein</keyword>
<sequence>MLSSLQSVAEQKELLLLGQAGADIRQWLLDEHGRHTRWQTLSDQGVQDAAVNGVLPKQELQAALQRLQELLQRRTAALNGLVSKLEGSALSYQWRDGAGWPDDTVCPNKRRCSGSNRPTSDGDTLVEVSQSPGTLAESGTDSLVSDSDSKRVEKFDTNEKGKNQETLNEIGALEEVLLRGGEPSGDAGGESGDTGGQDGDVLKDLDLGVAHNSTPPTPDNLTSTEDEHVMCSPSYSPDPVMGGLPTSRDTYGVHIPVEVYRGYPEIVNAVLWSECVDEVFRSNAAADPTISWQYFATAAGYLRYFPDTKWPVPPELLEADLYDARRRPWYGRTSTLPKDVVILMDRSGSMHGQTFSIMKFAVKTFVNTLGEDDFLNIAVFNNTVSWLLNCTDASPKASPSWLLNYYTAEQLNNLPPPAAPQASTDNKLRLYRALDEAEDGGTTNYTAALDFAYNVLLDDGERGSNCHKLILIFSDGGTDQAQEVIDRWELVALVAQGYLHHLAALLPPPDEALLPATITPYIDVLTESLALALTAPVYNRSSDLPEGALLGVAGVDVPVGELDAATFTEALGICGYFFLGTTNGYLSLHPRLRGHHLYLQDPPHRDLLEVEWPNHGLEKVQRMMVKRKEKHAMVPHEYQQTDARHVMVVPANFTYWLVPVNGTSHSLGMVIRNNGPRHISVPPSPAPGFTFHLPTTAVPSWLLPTVAAATPQSTATSDAPGPSGASGPAGAPGPADASGAPNASGPAEAPGPAAAQLPGLVWASRYTEPLVRLWSNDAASTAVDLRVIFTRFGLTRYVATGSGGQFPTWLESWLDPRHNPSLKRAEFGEELSVFPTPGGALVTLPITHKGLVTATVGMHVTRAALRAAVASHLTRDRAPRDRAPRDDAIPHVASLLIDDGGFVITSQIKQLAPGQFLGAGAGGRVLLDRLVMSNVYTHITYVDYQAVCGPPPPPPPVVVSAGGGLRPPLPTPSIGLLLSSTSDLLAYLSHAYYSLLALLLGVWAPVASPLTEFGFTPYTSGNRKLCALQRVLYTWGSNTTAIVHDNCSNDRGEILASRIAESNMLLVQLSGCIVERSLATHATHGFDPISNTTLVDSSGNFAEEGALPSDDEEVEDEEEKDEELTFNASFEANNVMYLPRDAVEVKRSCCKVRYVRQRGASCTPDEPTPTCNGGGPAGRVTHLVASLVTFLLAAHLARY</sequence>